<keyword evidence="4 7" id="KW-0812">Transmembrane</keyword>
<dbReference type="RefSeq" id="WP_324779915.1">
    <property type="nucleotide sequence ID" value="NZ_CP141769.1"/>
</dbReference>
<comment type="subcellular location">
    <subcellularLocation>
        <location evidence="1">Cell membrane</location>
        <topology evidence="1">Multi-pass membrane protein</topology>
    </subcellularLocation>
</comment>
<dbReference type="PANTHER" id="PTHR23513">
    <property type="entry name" value="INTEGRAL MEMBRANE EFFLUX PROTEIN-RELATED"/>
    <property type="match status" value="1"/>
</dbReference>
<keyword evidence="2" id="KW-0813">Transport</keyword>
<feature type="transmembrane region" description="Helical" evidence="7">
    <location>
        <begin position="374"/>
        <end position="393"/>
    </location>
</feature>
<evidence type="ECO:0000256" key="6">
    <source>
        <dbReference type="ARBA" id="ARBA00023136"/>
    </source>
</evidence>
<evidence type="ECO:0000256" key="3">
    <source>
        <dbReference type="ARBA" id="ARBA00022475"/>
    </source>
</evidence>
<feature type="transmembrane region" description="Helical" evidence="7">
    <location>
        <begin position="348"/>
        <end position="368"/>
    </location>
</feature>
<evidence type="ECO:0000313" key="8">
    <source>
        <dbReference type="EMBL" id="WRS39384.1"/>
    </source>
</evidence>
<dbReference type="InterPro" id="IPR010290">
    <property type="entry name" value="TM_effector"/>
</dbReference>
<protein>
    <submittedName>
        <fullName evidence="8">MFS transporter</fullName>
    </submittedName>
</protein>
<feature type="transmembrane region" description="Helical" evidence="7">
    <location>
        <begin position="260"/>
        <end position="279"/>
    </location>
</feature>
<accession>A0ABZ1CJ44</accession>
<keyword evidence="3" id="KW-1003">Cell membrane</keyword>
<name>A0ABZ1CJ44_9PROT</name>
<keyword evidence="9" id="KW-1185">Reference proteome</keyword>
<gene>
    <name evidence="8" type="ORF">VA613_00530</name>
</gene>
<dbReference type="PANTHER" id="PTHR23513:SF11">
    <property type="entry name" value="STAPHYLOFERRIN A TRANSPORTER"/>
    <property type="match status" value="1"/>
</dbReference>
<evidence type="ECO:0000256" key="1">
    <source>
        <dbReference type="ARBA" id="ARBA00004651"/>
    </source>
</evidence>
<evidence type="ECO:0000256" key="2">
    <source>
        <dbReference type="ARBA" id="ARBA00022448"/>
    </source>
</evidence>
<dbReference type="Proteomes" id="UP001334732">
    <property type="component" value="Chromosome"/>
</dbReference>
<sequence>MPAALPHPLRALRARDFRIYFAGQLISVAGTWMQQIAMAWLAYKLTNSALVLGLLGFASQIPILLFAPLGGVWSDRTDRRRLMMTTQALAMLQALALAVLAWQGWATPALLLGLAFVLGCINAVDIPARQSLVVHLVGDRALLPNAIALNSFMMNSTRFVGPALAGLIVARAGEAVCFLLNAASYLAVLVALAALHTRPGGGASKPALHALREGLAYAFSHRDIRLFLQRVAAVSLLVAPYVVMLPLYARTILGGDARTFGLLVSSVGAGALLASVFLASHVSIDGLARRVAHAVSLAGVALLLFALNRTSFLAYPLLMVLGFSVVLVAAGSNTLLQSWVRDDMRGRVMAIFSVAFLGIAPLGSLAMGSLAHAIGIRPTLAVFGALTVVAGLAHRPAPHQIARDA</sequence>
<evidence type="ECO:0000256" key="5">
    <source>
        <dbReference type="ARBA" id="ARBA00022989"/>
    </source>
</evidence>
<keyword evidence="5 7" id="KW-1133">Transmembrane helix</keyword>
<feature type="transmembrane region" description="Helical" evidence="7">
    <location>
        <begin position="313"/>
        <end position="336"/>
    </location>
</feature>
<feature type="transmembrane region" description="Helical" evidence="7">
    <location>
        <begin position="175"/>
        <end position="195"/>
    </location>
</feature>
<evidence type="ECO:0000256" key="7">
    <source>
        <dbReference type="SAM" id="Phobius"/>
    </source>
</evidence>
<keyword evidence="6 7" id="KW-0472">Membrane</keyword>
<feature type="transmembrane region" description="Helical" evidence="7">
    <location>
        <begin position="147"/>
        <end position="169"/>
    </location>
</feature>
<proteinExistence type="predicted"/>
<evidence type="ECO:0000256" key="4">
    <source>
        <dbReference type="ARBA" id="ARBA00022692"/>
    </source>
</evidence>
<dbReference type="CDD" id="cd06173">
    <property type="entry name" value="MFS_MefA_like"/>
    <property type="match status" value="1"/>
</dbReference>
<evidence type="ECO:0000313" key="9">
    <source>
        <dbReference type="Proteomes" id="UP001334732"/>
    </source>
</evidence>
<dbReference type="Pfam" id="PF05977">
    <property type="entry name" value="MFS_3"/>
    <property type="match status" value="1"/>
</dbReference>
<feature type="transmembrane region" description="Helical" evidence="7">
    <location>
        <begin position="227"/>
        <end position="248"/>
    </location>
</feature>
<feature type="transmembrane region" description="Helical" evidence="7">
    <location>
        <begin position="20"/>
        <end position="43"/>
    </location>
</feature>
<reference evidence="8 9" key="1">
    <citation type="submission" date="2023-12" db="EMBL/GenBank/DDBJ databases">
        <title>Thiobacillus sedimentum sp. nov., a chemolithoautotrophic sulfur-oxidizing bacterium isolated from freshwater sediment.</title>
        <authorList>
            <person name="Luo J."/>
            <person name="Dai C."/>
        </authorList>
    </citation>
    <scope>NUCLEOTIDE SEQUENCE [LARGE SCALE GENOMIC DNA]</scope>
    <source>
        <strain evidence="8 9">SCUT-2</strain>
    </source>
</reference>
<feature type="transmembrane region" description="Helical" evidence="7">
    <location>
        <begin position="49"/>
        <end position="70"/>
    </location>
</feature>
<dbReference type="InterPro" id="IPR036259">
    <property type="entry name" value="MFS_trans_sf"/>
</dbReference>
<dbReference type="SUPFAM" id="SSF103473">
    <property type="entry name" value="MFS general substrate transporter"/>
    <property type="match status" value="1"/>
</dbReference>
<organism evidence="8 9">
    <name type="scientific">Thiobacillus sedimenti</name>
    <dbReference type="NCBI Taxonomy" id="3110231"/>
    <lineage>
        <taxon>Bacteria</taxon>
        <taxon>Pseudomonadati</taxon>
        <taxon>Pseudomonadota</taxon>
        <taxon>Betaproteobacteria</taxon>
        <taxon>Nitrosomonadales</taxon>
        <taxon>Thiobacillaceae</taxon>
        <taxon>Thiobacillus</taxon>
    </lineage>
</organism>
<dbReference type="Gene3D" id="1.20.1250.20">
    <property type="entry name" value="MFS general substrate transporter like domains"/>
    <property type="match status" value="1"/>
</dbReference>
<dbReference type="EMBL" id="CP141769">
    <property type="protein sequence ID" value="WRS39384.1"/>
    <property type="molecule type" value="Genomic_DNA"/>
</dbReference>